<gene>
    <name evidence="11" type="ORF">B0H50_12410</name>
</gene>
<dbReference type="Gene3D" id="3.20.20.80">
    <property type="entry name" value="Glycosidases"/>
    <property type="match status" value="1"/>
</dbReference>
<dbReference type="InterPro" id="IPR001547">
    <property type="entry name" value="Glyco_hydro_5"/>
</dbReference>
<dbReference type="PROSITE" id="PS51257">
    <property type="entry name" value="PROKAR_LIPOPROTEIN"/>
    <property type="match status" value="1"/>
</dbReference>
<dbReference type="Proteomes" id="UP000245523">
    <property type="component" value="Unassembled WGS sequence"/>
</dbReference>
<reference evidence="11 12" key="1">
    <citation type="submission" date="2018-05" db="EMBL/GenBank/DDBJ databases">
        <title>Animal gut microbial communities from fecal samples from Wisconsin, USA.</title>
        <authorList>
            <person name="Neumann A."/>
        </authorList>
    </citation>
    <scope>NUCLEOTIDE SEQUENCE [LARGE SCALE GENOMIC DNA]</scope>
    <source>
        <strain evidence="11 12">UWS4</strain>
    </source>
</reference>
<dbReference type="Pfam" id="PF00150">
    <property type="entry name" value="Cellulase"/>
    <property type="match status" value="1"/>
</dbReference>
<dbReference type="InterPro" id="IPR008979">
    <property type="entry name" value="Galactose-bd-like_sf"/>
</dbReference>
<evidence type="ECO:0000259" key="10">
    <source>
        <dbReference type="Pfam" id="PF00150"/>
    </source>
</evidence>
<feature type="chain" id="PRO_5046562244" evidence="9">
    <location>
        <begin position="23"/>
        <end position="637"/>
    </location>
</feature>
<accession>A0ABX5LIS8</accession>
<dbReference type="PANTHER" id="PTHR31297:SF41">
    <property type="entry name" value="ENDOGLUCANASE, PUTATIVE (AFU_ORTHOLOGUE AFUA_5G01830)-RELATED"/>
    <property type="match status" value="1"/>
</dbReference>
<dbReference type="InterPro" id="IPR050386">
    <property type="entry name" value="Glycosyl_hydrolase_5"/>
</dbReference>
<keyword evidence="5 7" id="KW-0326">Glycosidase</keyword>
<dbReference type="SUPFAM" id="SSF49785">
    <property type="entry name" value="Galactose-binding domain-like"/>
    <property type="match status" value="1"/>
</dbReference>
<comment type="similarity">
    <text evidence="1 7">Belongs to the glycosyl hydrolase 5 (cellulase A) family.</text>
</comment>
<keyword evidence="2 7" id="KW-0378">Hydrolase</keyword>
<evidence type="ECO:0000313" key="12">
    <source>
        <dbReference type="Proteomes" id="UP000245523"/>
    </source>
</evidence>
<dbReference type="SUPFAM" id="SSF51445">
    <property type="entry name" value="(Trans)glycosidases"/>
    <property type="match status" value="1"/>
</dbReference>
<evidence type="ECO:0000256" key="8">
    <source>
        <dbReference type="SAM" id="MobiDB-lite"/>
    </source>
</evidence>
<evidence type="ECO:0000256" key="5">
    <source>
        <dbReference type="ARBA" id="ARBA00023295"/>
    </source>
</evidence>
<dbReference type="EMBL" id="QGHD01000024">
    <property type="protein sequence ID" value="PWK94019.1"/>
    <property type="molecule type" value="Genomic_DNA"/>
</dbReference>
<organism evidence="11 12">
    <name type="scientific">Hallerella porci</name>
    <dbReference type="NCBI Taxonomy" id="1945871"/>
    <lineage>
        <taxon>Bacteria</taxon>
        <taxon>Pseudomonadati</taxon>
        <taxon>Fibrobacterota</taxon>
        <taxon>Fibrobacteria</taxon>
        <taxon>Fibrobacterales</taxon>
        <taxon>Fibrobacteraceae</taxon>
        <taxon>Hallerella</taxon>
    </lineage>
</organism>
<evidence type="ECO:0000256" key="2">
    <source>
        <dbReference type="ARBA" id="ARBA00022801"/>
    </source>
</evidence>
<evidence type="ECO:0000256" key="7">
    <source>
        <dbReference type="RuleBase" id="RU361153"/>
    </source>
</evidence>
<feature type="region of interest" description="Disordered" evidence="8">
    <location>
        <begin position="23"/>
        <end position="64"/>
    </location>
</feature>
<protein>
    <submittedName>
        <fullName evidence="11">Licheninase</fullName>
    </submittedName>
</protein>
<dbReference type="InterPro" id="IPR017853">
    <property type="entry name" value="GH"/>
</dbReference>
<dbReference type="InterPro" id="IPR018087">
    <property type="entry name" value="Glyco_hydro_5_CS"/>
</dbReference>
<evidence type="ECO:0000256" key="6">
    <source>
        <dbReference type="ARBA" id="ARBA00023326"/>
    </source>
</evidence>
<evidence type="ECO:0000256" key="3">
    <source>
        <dbReference type="ARBA" id="ARBA00023001"/>
    </source>
</evidence>
<name>A0ABX5LIS8_9BACT</name>
<keyword evidence="3" id="KW-0136">Cellulose degradation</keyword>
<keyword evidence="9" id="KW-0732">Signal</keyword>
<feature type="domain" description="Glycoside hydrolase family 5" evidence="10">
    <location>
        <begin position="314"/>
        <end position="611"/>
    </location>
</feature>
<evidence type="ECO:0000256" key="1">
    <source>
        <dbReference type="ARBA" id="ARBA00005641"/>
    </source>
</evidence>
<keyword evidence="12" id="KW-1185">Reference proteome</keyword>
<proteinExistence type="inferred from homology"/>
<dbReference type="RefSeq" id="WP_109587648.1">
    <property type="nucleotide sequence ID" value="NZ_QGHD01000024.1"/>
</dbReference>
<dbReference type="PROSITE" id="PS00659">
    <property type="entry name" value="GLYCOSYL_HYDROL_F5"/>
    <property type="match status" value="1"/>
</dbReference>
<keyword evidence="6" id="KW-0624">Polysaccharide degradation</keyword>
<keyword evidence="4" id="KW-0119">Carbohydrate metabolism</keyword>
<sequence length="637" mass="70397">MRLRKLAFIPAAAAFALFGACSDDSSSSPDDELSSSSEIIDPISSTSDSTLSSSSVDVPEVSSSSAAAPANGLLLDDLEDGDGETALGTGWYTYDDHGNDAASTITTAVDENGNPIPTATDNGSKFAFKVEFELVKADYKYDPYVGWGFKITADVDMSKYAGIRYSYKGAAHELHMETTDVTDYDVHLFKSPKSAVWKTVTIAFDDLVQGGFGKAVPFVAANLDAVSFQAKGDGKKDSVMIDDIYFVTAAELPAKKPDMTIHEPMKYDNVIGDVKINTPLQEKVMKTLNRGINFTNWLEEADGKFTGEFEFGESDVKLVSESGFKSLRLPIDLDLYVANRDEFLGDTTGKVELVMDDSLFIVLDAFVEWTKKYNMSFVIDYHEYDNSYNKESANDPQYLKMMAGVWKAVAKHYADSDRDDIYFELLNEPDMTYGKVPAATWTIAAQGMIDAIRSVDTKHTIIFGDAQWYAISLLVKRTPFTDDNIVYAIHSYDPFIFTHQGASWTDHATIHGVEFPYDPANWSEYSADFGVNASTPSGSKNLLKNYYKTGSKDYIMSVVLKAKQWAVENQVPLVWNEFGAYGVKSSHQSTLNYLTAVREICDTLEIAWQHWGYAGGFGLFKDGVLLDGVADALQLNK</sequence>
<evidence type="ECO:0000313" key="11">
    <source>
        <dbReference type="EMBL" id="PWK94019.1"/>
    </source>
</evidence>
<comment type="caution">
    <text evidence="11">The sequence shown here is derived from an EMBL/GenBank/DDBJ whole genome shotgun (WGS) entry which is preliminary data.</text>
</comment>
<evidence type="ECO:0000256" key="4">
    <source>
        <dbReference type="ARBA" id="ARBA00023277"/>
    </source>
</evidence>
<feature type="signal peptide" evidence="9">
    <location>
        <begin position="1"/>
        <end position="22"/>
    </location>
</feature>
<evidence type="ECO:0000256" key="9">
    <source>
        <dbReference type="SAM" id="SignalP"/>
    </source>
</evidence>
<dbReference type="PANTHER" id="PTHR31297">
    <property type="entry name" value="GLUCAN ENDO-1,6-BETA-GLUCOSIDASE B"/>
    <property type="match status" value="1"/>
</dbReference>